<dbReference type="PANTHER" id="PTHR11618:SF13">
    <property type="entry name" value="TRANSCRIPTION INITIATION FACTOR IIB"/>
    <property type="match status" value="1"/>
</dbReference>
<dbReference type="GO" id="GO:0003700">
    <property type="term" value="F:DNA-binding transcription factor activity"/>
    <property type="evidence" value="ECO:0007669"/>
    <property type="project" value="UniProtKB-UniRule"/>
</dbReference>
<proteinExistence type="inferred from homology"/>
<feature type="binding site" evidence="10">
    <location>
        <position position="44"/>
    </location>
    <ligand>
        <name>Zn(2+)</name>
        <dbReference type="ChEBI" id="CHEBI:29105"/>
    </ligand>
</feature>
<evidence type="ECO:0000256" key="11">
    <source>
        <dbReference type="PROSITE-ProRule" id="PRU00469"/>
    </source>
</evidence>
<dbReference type="OrthoDB" id="7429at2157"/>
<dbReference type="Pfam" id="PF00382">
    <property type="entry name" value="TFIIB"/>
    <property type="match status" value="2"/>
</dbReference>
<dbReference type="PROSITE" id="PS51134">
    <property type="entry name" value="ZF_TFIIB"/>
    <property type="match status" value="1"/>
</dbReference>
<feature type="repeat" description="1" evidence="10">
    <location>
        <begin position="135"/>
        <end position="218"/>
    </location>
</feature>
<sequence>MSGEHVYTDTRAETTQEPGDSCPECGSSATRSDDVRGEVVCEDCGCVLRNRMIDTGAEWSAFTHEENQQKSRVGSPMTQMLHDRGLTTKIHWKDRDAQGKPLAPRKKETMKRLRTWQKRVRISKAGERNLQLALSEINRMASALGVPEQVSEQASMIYRDALDRNLVQGRSIEGVACGALYIACRKQEIPRSLDEFAGVARVDRNEIARTYRCIMAEQDLEMEPIHPKQFVPRFCSELETGREIQRRAIEILERSGEEGLHSGKSPTGLAGAAIYIAGMLCGDRCTQSEIASVAQVTEVTIRNRYQEQLAVVDEVEQ</sequence>
<dbReference type="GO" id="GO:0008270">
    <property type="term" value="F:zinc ion binding"/>
    <property type="evidence" value="ECO:0007669"/>
    <property type="project" value="UniProtKB-UniRule"/>
</dbReference>
<evidence type="ECO:0000313" key="14">
    <source>
        <dbReference type="EMBL" id="MXR52968.1"/>
    </source>
</evidence>
<dbReference type="GO" id="GO:0097550">
    <property type="term" value="C:transcription preinitiation complex"/>
    <property type="evidence" value="ECO:0007669"/>
    <property type="project" value="TreeGrafter"/>
</dbReference>
<name>A0A6B0T3V8_9EURY</name>
<gene>
    <name evidence="10" type="primary">tfb</name>
    <name evidence="14" type="ORF">GRX03_15315</name>
</gene>
<keyword evidence="4 10" id="KW-0677">Repeat</keyword>
<keyword evidence="15" id="KW-1185">Reference proteome</keyword>
<evidence type="ECO:0000256" key="5">
    <source>
        <dbReference type="ARBA" id="ARBA00022771"/>
    </source>
</evidence>
<dbReference type="InterPro" id="IPR013150">
    <property type="entry name" value="TFIIB_cyclin"/>
</dbReference>
<keyword evidence="8 10" id="KW-0804">Transcription</keyword>
<protein>
    <recommendedName>
        <fullName evidence="2 10">Transcription initiation factor IIB</fullName>
        <shortName evidence="10">TFIIB</shortName>
    </recommendedName>
</protein>
<dbReference type="PRINTS" id="PR00685">
    <property type="entry name" value="TIFACTORIIB"/>
</dbReference>
<dbReference type="GO" id="GO:0003743">
    <property type="term" value="F:translation initiation factor activity"/>
    <property type="evidence" value="ECO:0007669"/>
    <property type="project" value="UniProtKB-KW"/>
</dbReference>
<keyword evidence="3 10" id="KW-0479">Metal-binding</keyword>
<dbReference type="Gene3D" id="1.10.472.10">
    <property type="entry name" value="Cyclin-like"/>
    <property type="match status" value="1"/>
</dbReference>
<evidence type="ECO:0000313" key="15">
    <source>
        <dbReference type="Proteomes" id="UP000466535"/>
    </source>
</evidence>
<evidence type="ECO:0000256" key="6">
    <source>
        <dbReference type="ARBA" id="ARBA00022833"/>
    </source>
</evidence>
<dbReference type="Proteomes" id="UP000466535">
    <property type="component" value="Unassembled WGS sequence"/>
</dbReference>
<evidence type="ECO:0000256" key="2">
    <source>
        <dbReference type="ARBA" id="ARBA00013932"/>
    </source>
</evidence>
<keyword evidence="14" id="KW-0648">Protein biosynthesis</keyword>
<keyword evidence="6 10" id="KW-0862">Zinc</keyword>
<dbReference type="Pfam" id="PF08271">
    <property type="entry name" value="Zn_Ribbon_TF"/>
    <property type="match status" value="1"/>
</dbReference>
<feature type="binding site" evidence="10">
    <location>
        <position position="41"/>
    </location>
    <ligand>
        <name>Zn(2+)</name>
        <dbReference type="ChEBI" id="CHEBI:29105"/>
    </ligand>
</feature>
<comment type="caution">
    <text evidence="14">The sequence shown here is derived from an EMBL/GenBank/DDBJ whole genome shotgun (WGS) entry which is preliminary data.</text>
</comment>
<dbReference type="RefSeq" id="WP_159765151.1">
    <property type="nucleotide sequence ID" value="NZ_WUUT01000007.1"/>
</dbReference>
<dbReference type="CDD" id="cd20549">
    <property type="entry name" value="CYCLIN_TFIIB_archaea_like_rpt1"/>
    <property type="match status" value="1"/>
</dbReference>
<dbReference type="NCBIfam" id="NF001658">
    <property type="entry name" value="PRK00423.1"/>
    <property type="match status" value="1"/>
</dbReference>
<comment type="function">
    <text evidence="9 10">Stabilizes TBP binding to an archaeal box-A promoter. Also responsible for recruiting RNA polymerase II to the pre-initiation complex (DNA-TBP-TFIIB).</text>
</comment>
<feature type="compositionally biased region" description="Basic and acidic residues" evidence="12">
    <location>
        <begin position="1"/>
        <end position="14"/>
    </location>
</feature>
<evidence type="ECO:0000256" key="10">
    <source>
        <dbReference type="HAMAP-Rule" id="MF_00383"/>
    </source>
</evidence>
<dbReference type="PANTHER" id="PTHR11618">
    <property type="entry name" value="TRANSCRIPTION INITIATION FACTOR IIB-RELATED"/>
    <property type="match status" value="1"/>
</dbReference>
<accession>A0A6B0T3V8</accession>
<dbReference type="SUPFAM" id="SSF47954">
    <property type="entry name" value="Cyclin-like"/>
    <property type="match status" value="2"/>
</dbReference>
<dbReference type="InterPro" id="IPR023484">
    <property type="entry name" value="TFIIB_arc"/>
</dbReference>
<organism evidence="14 15">
    <name type="scientific">Halovenus carboxidivorans</name>
    <dbReference type="NCBI Taxonomy" id="2692199"/>
    <lineage>
        <taxon>Archaea</taxon>
        <taxon>Methanobacteriati</taxon>
        <taxon>Methanobacteriota</taxon>
        <taxon>Stenosarchaea group</taxon>
        <taxon>Halobacteria</taxon>
        <taxon>Halobacteriales</taxon>
        <taxon>Haloarculaceae</taxon>
        <taxon>Halovenus</taxon>
    </lineage>
</organism>
<evidence type="ECO:0000256" key="12">
    <source>
        <dbReference type="SAM" id="MobiDB-lite"/>
    </source>
</evidence>
<dbReference type="InterPro" id="IPR036915">
    <property type="entry name" value="Cyclin-like_sf"/>
</dbReference>
<feature type="region of interest" description="Disordered" evidence="12">
    <location>
        <begin position="1"/>
        <end position="31"/>
    </location>
</feature>
<feature type="binding site" evidence="10">
    <location>
        <position position="22"/>
    </location>
    <ligand>
        <name>Zn(2+)</name>
        <dbReference type="ChEBI" id="CHEBI:29105"/>
    </ligand>
</feature>
<reference evidence="14 15" key="1">
    <citation type="submission" date="2019-12" db="EMBL/GenBank/DDBJ databases">
        <title>Isolation and characterization of three novel carbon monoxide-oxidizing members of Halobacteria from salione crusts and soils.</title>
        <authorList>
            <person name="Myers M.R."/>
            <person name="King G.M."/>
        </authorList>
    </citation>
    <scope>NUCLEOTIDE SEQUENCE [LARGE SCALE GENOMIC DNA]</scope>
    <source>
        <strain evidence="14 15">WSH3</strain>
    </source>
</reference>
<dbReference type="InterPro" id="IPR000812">
    <property type="entry name" value="TFIIB"/>
</dbReference>
<dbReference type="HAMAP" id="MF_00383">
    <property type="entry name" value="TF2B_arch"/>
    <property type="match status" value="1"/>
</dbReference>
<evidence type="ECO:0000256" key="9">
    <source>
        <dbReference type="ARBA" id="ARBA00053882"/>
    </source>
</evidence>
<feature type="domain" description="TFIIB-type" evidence="13">
    <location>
        <begin position="18"/>
        <end position="49"/>
    </location>
</feature>
<evidence type="ECO:0000256" key="4">
    <source>
        <dbReference type="ARBA" id="ARBA00022737"/>
    </source>
</evidence>
<dbReference type="InterPro" id="IPR013763">
    <property type="entry name" value="Cyclin-like_dom"/>
</dbReference>
<dbReference type="EMBL" id="WUUT01000007">
    <property type="protein sequence ID" value="MXR52968.1"/>
    <property type="molecule type" value="Genomic_DNA"/>
</dbReference>
<dbReference type="AlphaFoldDB" id="A0A6B0T3V8"/>
<dbReference type="GO" id="GO:0017025">
    <property type="term" value="F:TBP-class protein binding"/>
    <property type="evidence" value="ECO:0007669"/>
    <property type="project" value="InterPro"/>
</dbReference>
<dbReference type="InterPro" id="IPR013137">
    <property type="entry name" value="Znf_TFIIB"/>
</dbReference>
<dbReference type="FunFam" id="1.10.472.10:FF:000023">
    <property type="entry name" value="Transcription initiation factor IIB"/>
    <property type="match status" value="1"/>
</dbReference>
<dbReference type="FunFam" id="1.10.472.170:FF:000001">
    <property type="entry name" value="Transcription initiation factor IIB"/>
    <property type="match status" value="1"/>
</dbReference>
<keyword evidence="14" id="KW-0396">Initiation factor</keyword>
<evidence type="ECO:0000256" key="8">
    <source>
        <dbReference type="ARBA" id="ARBA00023163"/>
    </source>
</evidence>
<comment type="similarity">
    <text evidence="1 10">Belongs to the TFIIB family.</text>
</comment>
<keyword evidence="7 10" id="KW-0805">Transcription regulation</keyword>
<evidence type="ECO:0000256" key="7">
    <source>
        <dbReference type="ARBA" id="ARBA00023015"/>
    </source>
</evidence>
<dbReference type="SUPFAM" id="SSF57783">
    <property type="entry name" value="Zinc beta-ribbon"/>
    <property type="match status" value="1"/>
</dbReference>
<keyword evidence="5 11" id="KW-0863">Zinc-finger</keyword>
<feature type="repeat" description="2" evidence="10">
    <location>
        <begin position="229"/>
        <end position="310"/>
    </location>
</feature>
<evidence type="ECO:0000256" key="3">
    <source>
        <dbReference type="ARBA" id="ARBA00022723"/>
    </source>
</evidence>
<dbReference type="SMART" id="SM00385">
    <property type="entry name" value="CYCLIN"/>
    <property type="match status" value="2"/>
</dbReference>
<feature type="binding site" evidence="10">
    <location>
        <position position="25"/>
    </location>
    <ligand>
        <name>Zn(2+)</name>
        <dbReference type="ChEBI" id="CHEBI:29105"/>
    </ligand>
</feature>
<evidence type="ECO:0000259" key="13">
    <source>
        <dbReference type="PROSITE" id="PS51134"/>
    </source>
</evidence>
<dbReference type="GO" id="GO:0070897">
    <property type="term" value="P:transcription preinitiation complex assembly"/>
    <property type="evidence" value="ECO:0007669"/>
    <property type="project" value="InterPro"/>
</dbReference>
<dbReference type="CDD" id="cd20550">
    <property type="entry name" value="CYCLIN_TFIIB_archaea_like_rpt2"/>
    <property type="match status" value="1"/>
</dbReference>
<evidence type="ECO:0000256" key="1">
    <source>
        <dbReference type="ARBA" id="ARBA00010857"/>
    </source>
</evidence>
<dbReference type="Gene3D" id="1.10.472.170">
    <property type="match status" value="1"/>
</dbReference>